<keyword evidence="7" id="KW-1185">Reference proteome</keyword>
<sequence>MRKLARPTAVLLAAVALTTVSACGGTGGSTTSSDTVTVYSADGLGDWYKTQFDAFTKQSGIKVNYVEAGSGEVVSRVEKEKSNPQADVLVTLPPFIQQADKSGDLEASGVDTSAVDPKLKSADGEYVALADNYFTMIRGTSLNPKPQNWTDLTGSAYKQKIQYSTPGQAGDGTALLVLVQHIMGDDAGLKYLGDLQTNNVGPSSSTGKLGPKVSKGELAVANSDVQMALQSISADKSAYETYIPEWNGTRTTLPLPYYMGLANKAPHQANGKKLMEFLLSKDVQSSLPSGAFGAPVRTDVTPTGPNWDAFQKALTGVTVWYPDWDSISTGLDASVKAYDKVTGQ</sequence>
<dbReference type="SUPFAM" id="SSF53850">
    <property type="entry name" value="Periplasmic binding protein-like II"/>
    <property type="match status" value="1"/>
</dbReference>
<feature type="chain" id="PRO_5046926466" evidence="5">
    <location>
        <begin position="23"/>
        <end position="344"/>
    </location>
</feature>
<dbReference type="Pfam" id="PF01547">
    <property type="entry name" value="SBP_bac_1"/>
    <property type="match status" value="1"/>
</dbReference>
<feature type="signal peptide" evidence="5">
    <location>
        <begin position="1"/>
        <end position="22"/>
    </location>
</feature>
<name>A0ABP8JNN0_9ACTN</name>
<gene>
    <name evidence="6" type="ORF">GCM10023147_23890</name>
</gene>
<evidence type="ECO:0000313" key="7">
    <source>
        <dbReference type="Proteomes" id="UP001500635"/>
    </source>
</evidence>
<dbReference type="PANTHER" id="PTHR30006">
    <property type="entry name" value="THIAMINE-BINDING PERIPLASMIC PROTEIN-RELATED"/>
    <property type="match status" value="1"/>
</dbReference>
<keyword evidence="2" id="KW-0813">Transport</keyword>
<evidence type="ECO:0000256" key="1">
    <source>
        <dbReference type="ARBA" id="ARBA00004418"/>
    </source>
</evidence>
<proteinExistence type="predicted"/>
<dbReference type="InterPro" id="IPR006059">
    <property type="entry name" value="SBP"/>
</dbReference>
<dbReference type="PROSITE" id="PS51257">
    <property type="entry name" value="PROKAR_LIPOPROTEIN"/>
    <property type="match status" value="1"/>
</dbReference>
<keyword evidence="4" id="KW-0574">Periplasm</keyword>
<dbReference type="Proteomes" id="UP001500635">
    <property type="component" value="Unassembled WGS sequence"/>
</dbReference>
<evidence type="ECO:0000256" key="2">
    <source>
        <dbReference type="ARBA" id="ARBA00022448"/>
    </source>
</evidence>
<evidence type="ECO:0000313" key="6">
    <source>
        <dbReference type="EMBL" id="GAA4393290.1"/>
    </source>
</evidence>
<dbReference type="Gene3D" id="3.40.190.10">
    <property type="entry name" value="Periplasmic binding protein-like II"/>
    <property type="match status" value="2"/>
</dbReference>
<evidence type="ECO:0000256" key="3">
    <source>
        <dbReference type="ARBA" id="ARBA00022729"/>
    </source>
</evidence>
<evidence type="ECO:0000256" key="4">
    <source>
        <dbReference type="ARBA" id="ARBA00022764"/>
    </source>
</evidence>
<accession>A0ABP8JNN0</accession>
<comment type="caution">
    <text evidence="6">The sequence shown here is derived from an EMBL/GenBank/DDBJ whole genome shotgun (WGS) entry which is preliminary data.</text>
</comment>
<dbReference type="EMBL" id="BAABFR010000032">
    <property type="protein sequence ID" value="GAA4393290.1"/>
    <property type="molecule type" value="Genomic_DNA"/>
</dbReference>
<protein>
    <submittedName>
        <fullName evidence="6">2-aminoethylphosphonate ABC transporter substrate-binding protein</fullName>
    </submittedName>
</protein>
<dbReference type="RefSeq" id="WP_344995678.1">
    <property type="nucleotide sequence ID" value="NZ_BAABFR010000032.1"/>
</dbReference>
<dbReference type="NCBIfam" id="NF011620">
    <property type="entry name" value="PRK15046.1"/>
    <property type="match status" value="1"/>
</dbReference>
<dbReference type="PANTHER" id="PTHR30006:SF3">
    <property type="entry name" value="THIAMINE-BINDING PERIPLASMIC PROTEIN"/>
    <property type="match status" value="1"/>
</dbReference>
<comment type="subcellular location">
    <subcellularLocation>
        <location evidence="1">Periplasm</location>
    </subcellularLocation>
</comment>
<evidence type="ECO:0000256" key="5">
    <source>
        <dbReference type="SAM" id="SignalP"/>
    </source>
</evidence>
<reference evidence="7" key="1">
    <citation type="journal article" date="2019" name="Int. J. Syst. Evol. Microbiol.">
        <title>The Global Catalogue of Microorganisms (GCM) 10K type strain sequencing project: providing services to taxonomists for standard genome sequencing and annotation.</title>
        <authorList>
            <consortium name="The Broad Institute Genomics Platform"/>
            <consortium name="The Broad Institute Genome Sequencing Center for Infectious Disease"/>
            <person name="Wu L."/>
            <person name="Ma J."/>
        </authorList>
    </citation>
    <scope>NUCLEOTIDE SEQUENCE [LARGE SCALE GENOMIC DNA]</scope>
    <source>
        <strain evidence="7">JCM 17688</strain>
    </source>
</reference>
<keyword evidence="3 5" id="KW-0732">Signal</keyword>
<organism evidence="6 7">
    <name type="scientific">Tsukamurella soli</name>
    <dbReference type="NCBI Taxonomy" id="644556"/>
    <lineage>
        <taxon>Bacteria</taxon>
        <taxon>Bacillati</taxon>
        <taxon>Actinomycetota</taxon>
        <taxon>Actinomycetes</taxon>
        <taxon>Mycobacteriales</taxon>
        <taxon>Tsukamurellaceae</taxon>
        <taxon>Tsukamurella</taxon>
    </lineage>
</organism>